<feature type="signal peptide" evidence="2">
    <location>
        <begin position="1"/>
        <end position="27"/>
    </location>
</feature>
<evidence type="ECO:0008006" key="5">
    <source>
        <dbReference type="Google" id="ProtNLM"/>
    </source>
</evidence>
<name>A0A2Z3YQU8_9CORY</name>
<dbReference type="Gene3D" id="2.130.10.10">
    <property type="entry name" value="YVTN repeat-like/Quinoprotein amine dehydrogenase"/>
    <property type="match status" value="2"/>
</dbReference>
<dbReference type="InterPro" id="IPR011044">
    <property type="entry name" value="Quino_amine_DH_bsu"/>
</dbReference>
<feature type="region of interest" description="Disordered" evidence="1">
    <location>
        <begin position="34"/>
        <end position="70"/>
    </location>
</feature>
<protein>
    <recommendedName>
        <fullName evidence="5">Secreted protein</fullName>
    </recommendedName>
</protein>
<dbReference type="PROSITE" id="PS51257">
    <property type="entry name" value="PROKAR_LIPOPROTEIN"/>
    <property type="match status" value="1"/>
</dbReference>
<evidence type="ECO:0000256" key="2">
    <source>
        <dbReference type="SAM" id="SignalP"/>
    </source>
</evidence>
<dbReference type="STRING" id="1737425.GCA_900049755_01417"/>
<dbReference type="SUPFAM" id="SSF50969">
    <property type="entry name" value="YVTN repeat-like/Quinoprotein amine dehydrogenase"/>
    <property type="match status" value="1"/>
</dbReference>
<accession>A0A2Z3YQU8</accession>
<dbReference type="NCBIfam" id="NF038015">
    <property type="entry name" value="AztD"/>
    <property type="match status" value="1"/>
</dbReference>
<dbReference type="Proteomes" id="UP000247696">
    <property type="component" value="Chromosome"/>
</dbReference>
<dbReference type="InterPro" id="IPR047697">
    <property type="entry name" value="AztD-like"/>
</dbReference>
<feature type="compositionally biased region" description="Basic and acidic residues" evidence="1">
    <location>
        <begin position="51"/>
        <end position="61"/>
    </location>
</feature>
<feature type="compositionally biased region" description="Low complexity" evidence="1">
    <location>
        <begin position="34"/>
        <end position="50"/>
    </location>
</feature>
<evidence type="ECO:0000313" key="4">
    <source>
        <dbReference type="Proteomes" id="UP000247696"/>
    </source>
</evidence>
<dbReference type="InterPro" id="IPR015943">
    <property type="entry name" value="WD40/YVTN_repeat-like_dom_sf"/>
</dbReference>
<keyword evidence="4" id="KW-1185">Reference proteome</keyword>
<feature type="chain" id="PRO_5038727313" description="Secreted protein" evidence="2">
    <location>
        <begin position="28"/>
        <end position="436"/>
    </location>
</feature>
<proteinExistence type="predicted"/>
<dbReference type="OrthoDB" id="3250815at2"/>
<dbReference type="AlphaFoldDB" id="A0A2Z3YQU8"/>
<evidence type="ECO:0000256" key="1">
    <source>
        <dbReference type="SAM" id="MobiDB-lite"/>
    </source>
</evidence>
<dbReference type="KEGG" id="cpre:Csp1_24780"/>
<organism evidence="3 4">
    <name type="scientific">Corynebacterium provencense</name>
    <dbReference type="NCBI Taxonomy" id="1737425"/>
    <lineage>
        <taxon>Bacteria</taxon>
        <taxon>Bacillati</taxon>
        <taxon>Actinomycetota</taxon>
        <taxon>Actinomycetes</taxon>
        <taxon>Mycobacteriales</taxon>
        <taxon>Corynebacteriaceae</taxon>
        <taxon>Corynebacterium</taxon>
    </lineage>
</organism>
<dbReference type="EMBL" id="CP024988">
    <property type="protein sequence ID" value="AWT27226.1"/>
    <property type="molecule type" value="Genomic_DNA"/>
</dbReference>
<sequence length="436" mass="46330">MNRSTRTRRRYIAAVPAALTAAALLLAGCGDDSDSGDSTAAAGSSATASGTEEHDHDHGAVEPEAVDAPQPRLVTTYDGGILTLDAGTLEVISDEKIDGFNRVNPVGDGRHVMVSMSAGFQLLDAGVWTEPHGDHTHSYAADPELTDKVYAADKPGHVVRHDGKLILFSDGDGRIQIFDAEDFRDVTGGEGAPEPTVKEARDPHHGVAIELADGTLVHTEGTEEYRDTVVALDADDREIASSSECPGVHGEAAAKGEAAAFGCEDGLLVYKDGKFTKIQATEDYARTGNQSGSDESTIVLGDYKTDKDAELERPTKITLTDTVANTTKVVDIATSYSFRSLGRGPAGEALILGTDGKLHVIDPTTGEETAAWDVVDEWEEPLEWQEPRPTLFVQGDRAYVSEPATKELHVVDLSTGKILRSAELPQVPNELTGVTG</sequence>
<keyword evidence="2" id="KW-0732">Signal</keyword>
<dbReference type="RefSeq" id="WP_110482208.1">
    <property type="nucleotide sequence ID" value="NZ_CP024988.1"/>
</dbReference>
<gene>
    <name evidence="3" type="ORF">Csp1_24780</name>
</gene>
<evidence type="ECO:0000313" key="3">
    <source>
        <dbReference type="EMBL" id="AWT27226.1"/>
    </source>
</evidence>
<reference evidence="4" key="1">
    <citation type="submission" date="2017-11" db="EMBL/GenBank/DDBJ databases">
        <title>Otitis media/interna in a cat caused by the recently described species Corynebacterium provencense.</title>
        <authorList>
            <person name="Kittl S."/>
            <person name="Brodard I."/>
            <person name="Rychener L."/>
            <person name="Jores J."/>
            <person name="Roosje P."/>
            <person name="Gobeli Brawand S."/>
        </authorList>
    </citation>
    <scope>NUCLEOTIDE SEQUENCE [LARGE SCALE GENOMIC DNA]</scope>
    <source>
        <strain evidence="4">17KM38</strain>
    </source>
</reference>